<sequence length="251" mass="27840">MTRYRIDELAQASGVTVRNIRAYQDHGILPAPRREGRVGIYSDAHLARLRVITQLLGRGYTVATITELLTAWTQGRDLSEILGLEQVVTGFWGQESAESMTVEEVHALFGAPDADDLIEKAIHAELVEREEKDLRVPSPRLLRAAAELVTAGVPLDGVLELVGRLGRAVDSAMHDLIVLFYQHFLREHGDQLPRGEEVTELTALAQRFRPLTAAAMSAMLTRSMERHVDEVIGSYIARLIPGLNSRQAPFT</sequence>
<feature type="domain" description="HTH merR-type" evidence="2">
    <location>
        <begin position="3"/>
        <end position="71"/>
    </location>
</feature>
<evidence type="ECO:0000313" key="4">
    <source>
        <dbReference type="Proteomes" id="UP001428817"/>
    </source>
</evidence>
<dbReference type="PANTHER" id="PTHR30204">
    <property type="entry name" value="REDOX-CYCLING DRUG-SENSING TRANSCRIPTIONAL ACTIVATOR SOXR"/>
    <property type="match status" value="1"/>
</dbReference>
<dbReference type="SUPFAM" id="SSF46955">
    <property type="entry name" value="Putative DNA-binding domain"/>
    <property type="match status" value="1"/>
</dbReference>
<dbReference type="InterPro" id="IPR047057">
    <property type="entry name" value="MerR_fam"/>
</dbReference>
<name>A0ABP9RFR2_9PSEU</name>
<gene>
    <name evidence="3" type="ORF">GCM10023321_82950</name>
</gene>
<keyword evidence="1" id="KW-0238">DNA-binding</keyword>
<protein>
    <submittedName>
        <fullName evidence="3">MerR family transcriptional regulator</fullName>
    </submittedName>
</protein>
<evidence type="ECO:0000313" key="3">
    <source>
        <dbReference type="EMBL" id="GAA5175915.1"/>
    </source>
</evidence>
<dbReference type="PROSITE" id="PS50937">
    <property type="entry name" value="HTH_MERR_2"/>
    <property type="match status" value="1"/>
</dbReference>
<dbReference type="Pfam" id="PF13411">
    <property type="entry name" value="MerR_1"/>
    <property type="match status" value="1"/>
</dbReference>
<reference evidence="4" key="1">
    <citation type="journal article" date="2019" name="Int. J. Syst. Evol. Microbiol.">
        <title>The Global Catalogue of Microorganisms (GCM) 10K type strain sequencing project: providing services to taxonomists for standard genome sequencing and annotation.</title>
        <authorList>
            <consortium name="The Broad Institute Genomics Platform"/>
            <consortium name="The Broad Institute Genome Sequencing Center for Infectious Disease"/>
            <person name="Wu L."/>
            <person name="Ma J."/>
        </authorList>
    </citation>
    <scope>NUCLEOTIDE SEQUENCE [LARGE SCALE GENOMIC DNA]</scope>
    <source>
        <strain evidence="4">JCM 18303</strain>
    </source>
</reference>
<evidence type="ECO:0000259" key="2">
    <source>
        <dbReference type="PROSITE" id="PS50937"/>
    </source>
</evidence>
<accession>A0ABP9RFR2</accession>
<dbReference type="InterPro" id="IPR000551">
    <property type="entry name" value="MerR-type_HTH_dom"/>
</dbReference>
<dbReference type="RefSeq" id="WP_185065619.1">
    <property type="nucleotide sequence ID" value="NZ_BAABJP010000068.1"/>
</dbReference>
<dbReference type="Gene3D" id="1.10.1660.10">
    <property type="match status" value="1"/>
</dbReference>
<comment type="caution">
    <text evidence="3">The sequence shown here is derived from an EMBL/GenBank/DDBJ whole genome shotgun (WGS) entry which is preliminary data.</text>
</comment>
<dbReference type="PRINTS" id="PR00040">
    <property type="entry name" value="HTHMERR"/>
</dbReference>
<proteinExistence type="predicted"/>
<keyword evidence="4" id="KW-1185">Reference proteome</keyword>
<evidence type="ECO:0000256" key="1">
    <source>
        <dbReference type="ARBA" id="ARBA00023125"/>
    </source>
</evidence>
<dbReference type="SMART" id="SM00422">
    <property type="entry name" value="HTH_MERR"/>
    <property type="match status" value="1"/>
</dbReference>
<dbReference type="EMBL" id="BAABJP010000068">
    <property type="protein sequence ID" value="GAA5175915.1"/>
    <property type="molecule type" value="Genomic_DNA"/>
</dbReference>
<dbReference type="PANTHER" id="PTHR30204:SF93">
    <property type="entry name" value="HTH MERR-TYPE DOMAIN-CONTAINING PROTEIN"/>
    <property type="match status" value="1"/>
</dbReference>
<dbReference type="Proteomes" id="UP001428817">
    <property type="component" value="Unassembled WGS sequence"/>
</dbReference>
<organism evidence="3 4">
    <name type="scientific">Pseudonocardia eucalypti</name>
    <dbReference type="NCBI Taxonomy" id="648755"/>
    <lineage>
        <taxon>Bacteria</taxon>
        <taxon>Bacillati</taxon>
        <taxon>Actinomycetota</taxon>
        <taxon>Actinomycetes</taxon>
        <taxon>Pseudonocardiales</taxon>
        <taxon>Pseudonocardiaceae</taxon>
        <taxon>Pseudonocardia</taxon>
    </lineage>
</organism>
<dbReference type="InterPro" id="IPR009061">
    <property type="entry name" value="DNA-bd_dom_put_sf"/>
</dbReference>